<evidence type="ECO:0000256" key="8">
    <source>
        <dbReference type="RuleBase" id="RU365088"/>
    </source>
</evidence>
<dbReference type="GO" id="GO:0042910">
    <property type="term" value="F:xenobiotic transmembrane transporter activity"/>
    <property type="evidence" value="ECO:0007669"/>
    <property type="project" value="InterPro"/>
</dbReference>
<evidence type="ECO:0000259" key="9">
    <source>
        <dbReference type="PROSITE" id="PS50850"/>
    </source>
</evidence>
<accession>A0A918XNF3</accession>
<feature type="transmembrane region" description="Helical" evidence="8">
    <location>
        <begin position="372"/>
        <end position="394"/>
    </location>
</feature>
<dbReference type="AlphaFoldDB" id="A0A918XNF3"/>
<keyword evidence="7 8" id="KW-0472">Membrane</keyword>
<keyword evidence="6 8" id="KW-1133">Transmembrane helix</keyword>
<feature type="transmembrane region" description="Helical" evidence="8">
    <location>
        <begin position="79"/>
        <end position="98"/>
    </location>
</feature>
<comment type="caution">
    <text evidence="10">The sequence shown here is derived from an EMBL/GenBank/DDBJ whole genome shotgun (WGS) entry which is preliminary data.</text>
</comment>
<organism evidence="10 11">
    <name type="scientific">Thalassobaculum fulvum</name>
    <dbReference type="NCBI Taxonomy" id="1633335"/>
    <lineage>
        <taxon>Bacteria</taxon>
        <taxon>Pseudomonadati</taxon>
        <taxon>Pseudomonadota</taxon>
        <taxon>Alphaproteobacteria</taxon>
        <taxon>Rhodospirillales</taxon>
        <taxon>Thalassobaculaceae</taxon>
        <taxon>Thalassobaculum</taxon>
    </lineage>
</organism>
<dbReference type="Pfam" id="PF07690">
    <property type="entry name" value="MFS_1"/>
    <property type="match status" value="1"/>
</dbReference>
<dbReference type="CDD" id="cd17320">
    <property type="entry name" value="MFS_MdfA_MDR_like"/>
    <property type="match status" value="1"/>
</dbReference>
<keyword evidence="11" id="KW-1185">Reference proteome</keyword>
<reference evidence="10" key="2">
    <citation type="submission" date="2020-09" db="EMBL/GenBank/DDBJ databases">
        <authorList>
            <person name="Sun Q."/>
            <person name="Kim S."/>
        </authorList>
    </citation>
    <scope>NUCLEOTIDE SEQUENCE</scope>
    <source>
        <strain evidence="10">KCTC 42651</strain>
    </source>
</reference>
<dbReference type="Gene3D" id="1.20.1720.10">
    <property type="entry name" value="Multidrug resistance protein D"/>
    <property type="match status" value="1"/>
</dbReference>
<dbReference type="SUPFAM" id="SSF103473">
    <property type="entry name" value="MFS general substrate transporter"/>
    <property type="match status" value="1"/>
</dbReference>
<evidence type="ECO:0000256" key="7">
    <source>
        <dbReference type="ARBA" id="ARBA00023136"/>
    </source>
</evidence>
<keyword evidence="3 8" id="KW-0813">Transport</keyword>
<feature type="domain" description="Major facilitator superfamily (MFS) profile" evidence="9">
    <location>
        <begin position="13"/>
        <end position="394"/>
    </location>
</feature>
<feature type="transmembrane region" description="Helical" evidence="8">
    <location>
        <begin position="286"/>
        <end position="304"/>
    </location>
</feature>
<dbReference type="InterPro" id="IPR036259">
    <property type="entry name" value="MFS_trans_sf"/>
</dbReference>
<gene>
    <name evidence="10" type="ORF">GCM10017083_00150</name>
</gene>
<dbReference type="GO" id="GO:0005886">
    <property type="term" value="C:plasma membrane"/>
    <property type="evidence" value="ECO:0007669"/>
    <property type="project" value="UniProtKB-SubCell"/>
</dbReference>
<proteinExistence type="inferred from homology"/>
<dbReference type="PANTHER" id="PTHR23502:SF132">
    <property type="entry name" value="POLYAMINE TRANSPORTER 2-RELATED"/>
    <property type="match status" value="1"/>
</dbReference>
<evidence type="ECO:0000256" key="1">
    <source>
        <dbReference type="ARBA" id="ARBA00004651"/>
    </source>
</evidence>
<dbReference type="GO" id="GO:1990961">
    <property type="term" value="P:xenobiotic detoxification by transmembrane export across the plasma membrane"/>
    <property type="evidence" value="ECO:0007669"/>
    <property type="project" value="InterPro"/>
</dbReference>
<evidence type="ECO:0000256" key="4">
    <source>
        <dbReference type="ARBA" id="ARBA00022475"/>
    </source>
</evidence>
<feature type="transmembrane region" description="Helical" evidence="8">
    <location>
        <begin position="254"/>
        <end position="274"/>
    </location>
</feature>
<keyword evidence="5 8" id="KW-0812">Transmembrane</keyword>
<evidence type="ECO:0000313" key="10">
    <source>
        <dbReference type="EMBL" id="GHD38882.1"/>
    </source>
</evidence>
<feature type="transmembrane region" description="Helical" evidence="8">
    <location>
        <begin position="310"/>
        <end position="331"/>
    </location>
</feature>
<dbReference type="PANTHER" id="PTHR23502">
    <property type="entry name" value="MAJOR FACILITATOR SUPERFAMILY"/>
    <property type="match status" value="1"/>
</dbReference>
<feature type="transmembrane region" description="Helical" evidence="8">
    <location>
        <begin position="168"/>
        <end position="187"/>
    </location>
</feature>
<evidence type="ECO:0000256" key="2">
    <source>
        <dbReference type="ARBA" id="ARBA00006236"/>
    </source>
</evidence>
<dbReference type="InterPro" id="IPR011701">
    <property type="entry name" value="MFS"/>
</dbReference>
<dbReference type="EMBL" id="BMZS01000001">
    <property type="protein sequence ID" value="GHD38882.1"/>
    <property type="molecule type" value="Genomic_DNA"/>
</dbReference>
<feature type="transmembrane region" description="Helical" evidence="8">
    <location>
        <begin position="338"/>
        <end position="360"/>
    </location>
</feature>
<dbReference type="InterPro" id="IPR004812">
    <property type="entry name" value="Efflux_drug-R_Bcr/CmlA"/>
</dbReference>
<evidence type="ECO:0000313" key="11">
    <source>
        <dbReference type="Proteomes" id="UP000630353"/>
    </source>
</evidence>
<feature type="transmembrane region" description="Helical" evidence="8">
    <location>
        <begin position="217"/>
        <end position="234"/>
    </location>
</feature>
<dbReference type="Proteomes" id="UP000630353">
    <property type="component" value="Unassembled WGS sequence"/>
</dbReference>
<dbReference type="InterPro" id="IPR001958">
    <property type="entry name" value="Tet-R_TetA/multi-R_MdtG-like"/>
</dbReference>
<comment type="subcellular location">
    <subcellularLocation>
        <location evidence="8">Cell inner membrane</location>
        <topology evidence="8">Multi-pass membrane protein</topology>
    </subcellularLocation>
    <subcellularLocation>
        <location evidence="1">Cell membrane</location>
        <topology evidence="1">Multi-pass membrane protein</topology>
    </subcellularLocation>
</comment>
<evidence type="ECO:0000256" key="3">
    <source>
        <dbReference type="ARBA" id="ARBA00022448"/>
    </source>
</evidence>
<sequence length="402" mass="42270">MPPASFRATHPGSIALLTFMVALNQMSMGLYLPSMPSMAEALHTTVGQVQLTLTMFVAGFAVSQLVWGPVTDRFGRRPALLVGLAVFTVAGAACAVAETVEQLIVFRFFQALGACAGQVVSRSVVRDTTEGAESAKVMSYIALAMSLSPAVTPSIGGQLHALFGWRSNFVLLAIVGLVLAAIAVARLPETTRGKVPDALQLVPMLRNYGKLLRDRSYRGYILTIGGMFGCLMAYQTGSPFVLMTELGWSPQAYGLLILFNVFGFLSGSITAARLAPRLGIRRMVRASAIVVLASGVLLLAFPLAGHLSTAGVIAPMVLFLFGMGIGIPSAMAGSLQGFPYIAGSASALMGFTQMGTAVLASLAVSRIDGDHYLVMGAVFLACALLCFLAQEVLLPRPTVGTR</sequence>
<dbReference type="PROSITE" id="PS50850">
    <property type="entry name" value="MFS"/>
    <property type="match status" value="1"/>
</dbReference>
<dbReference type="PRINTS" id="PR01035">
    <property type="entry name" value="TCRTETA"/>
</dbReference>
<keyword evidence="4" id="KW-1003">Cell membrane</keyword>
<dbReference type="RefSeq" id="WP_189986872.1">
    <property type="nucleotide sequence ID" value="NZ_BMZS01000001.1"/>
</dbReference>
<evidence type="ECO:0000256" key="6">
    <source>
        <dbReference type="ARBA" id="ARBA00022989"/>
    </source>
</evidence>
<comment type="similarity">
    <text evidence="2 8">Belongs to the major facilitator superfamily. Bcr/CmlA family.</text>
</comment>
<name>A0A918XNF3_9PROT</name>
<reference evidence="10" key="1">
    <citation type="journal article" date="2014" name="Int. J. Syst. Evol. Microbiol.">
        <title>Complete genome sequence of Corynebacterium casei LMG S-19264T (=DSM 44701T), isolated from a smear-ripened cheese.</title>
        <authorList>
            <consortium name="US DOE Joint Genome Institute (JGI-PGF)"/>
            <person name="Walter F."/>
            <person name="Albersmeier A."/>
            <person name="Kalinowski J."/>
            <person name="Ruckert C."/>
        </authorList>
    </citation>
    <scope>NUCLEOTIDE SEQUENCE</scope>
    <source>
        <strain evidence="10">KCTC 42651</strain>
    </source>
</reference>
<protein>
    <recommendedName>
        <fullName evidence="8">Bcr/CflA family efflux transporter</fullName>
    </recommendedName>
</protein>
<keyword evidence="8" id="KW-0997">Cell inner membrane</keyword>
<feature type="transmembrane region" description="Helical" evidence="8">
    <location>
        <begin position="51"/>
        <end position="67"/>
    </location>
</feature>
<dbReference type="NCBIfam" id="TIGR00710">
    <property type="entry name" value="efflux_Bcr_CflA"/>
    <property type="match status" value="1"/>
</dbReference>
<dbReference type="InterPro" id="IPR020846">
    <property type="entry name" value="MFS_dom"/>
</dbReference>
<comment type="caution">
    <text evidence="8">Lacks conserved residue(s) required for the propagation of feature annotation.</text>
</comment>
<evidence type="ECO:0000256" key="5">
    <source>
        <dbReference type="ARBA" id="ARBA00022692"/>
    </source>
</evidence>